<reference evidence="1 2" key="1">
    <citation type="journal article" date="2021" name="Commun. Biol.">
        <title>The genome of Shorea leprosula (Dipterocarpaceae) highlights the ecological relevance of drought in aseasonal tropical rainforests.</title>
        <authorList>
            <person name="Ng K.K.S."/>
            <person name="Kobayashi M.J."/>
            <person name="Fawcett J.A."/>
            <person name="Hatakeyama M."/>
            <person name="Paape T."/>
            <person name="Ng C.H."/>
            <person name="Ang C.C."/>
            <person name="Tnah L.H."/>
            <person name="Lee C.T."/>
            <person name="Nishiyama T."/>
            <person name="Sese J."/>
            <person name="O'Brien M.J."/>
            <person name="Copetti D."/>
            <person name="Mohd Noor M.I."/>
            <person name="Ong R.C."/>
            <person name="Putra M."/>
            <person name="Sireger I.Z."/>
            <person name="Indrioko S."/>
            <person name="Kosugi Y."/>
            <person name="Izuno A."/>
            <person name="Isagi Y."/>
            <person name="Lee S.L."/>
            <person name="Shimizu K.K."/>
        </authorList>
    </citation>
    <scope>NUCLEOTIDE SEQUENCE [LARGE SCALE GENOMIC DNA]</scope>
    <source>
        <strain evidence="1">214</strain>
    </source>
</reference>
<comment type="caution">
    <text evidence="1">The sequence shown here is derived from an EMBL/GenBank/DDBJ whole genome shotgun (WGS) entry which is preliminary data.</text>
</comment>
<evidence type="ECO:0000313" key="2">
    <source>
        <dbReference type="Proteomes" id="UP001054252"/>
    </source>
</evidence>
<protein>
    <submittedName>
        <fullName evidence="1">Uncharacterized protein</fullName>
    </submittedName>
</protein>
<accession>A0AAV5L299</accession>
<dbReference type="AlphaFoldDB" id="A0AAV5L299"/>
<dbReference type="Proteomes" id="UP001054252">
    <property type="component" value="Unassembled WGS sequence"/>
</dbReference>
<evidence type="ECO:0000313" key="1">
    <source>
        <dbReference type="EMBL" id="GKV31363.1"/>
    </source>
</evidence>
<dbReference type="EMBL" id="BPVZ01000091">
    <property type="protein sequence ID" value="GKV31363.1"/>
    <property type="molecule type" value="Genomic_DNA"/>
</dbReference>
<name>A0AAV5L299_9ROSI</name>
<sequence>MSTFGGCNNGVQAWGNGVNNCGANNVGTGSGSQNYGQGSGSNHVSGGMWNVSNPGFAGCPMNVGPGAGAWNTGSASGSVNQFNEQANLSSGYKPPYC</sequence>
<gene>
    <name evidence="1" type="ORF">SLEP1_g40059</name>
</gene>
<keyword evidence="2" id="KW-1185">Reference proteome</keyword>
<organism evidence="1 2">
    <name type="scientific">Rubroshorea leprosula</name>
    <dbReference type="NCBI Taxonomy" id="152421"/>
    <lineage>
        <taxon>Eukaryota</taxon>
        <taxon>Viridiplantae</taxon>
        <taxon>Streptophyta</taxon>
        <taxon>Embryophyta</taxon>
        <taxon>Tracheophyta</taxon>
        <taxon>Spermatophyta</taxon>
        <taxon>Magnoliopsida</taxon>
        <taxon>eudicotyledons</taxon>
        <taxon>Gunneridae</taxon>
        <taxon>Pentapetalae</taxon>
        <taxon>rosids</taxon>
        <taxon>malvids</taxon>
        <taxon>Malvales</taxon>
        <taxon>Dipterocarpaceae</taxon>
        <taxon>Rubroshorea</taxon>
    </lineage>
</organism>
<proteinExistence type="predicted"/>